<evidence type="ECO:0000256" key="2">
    <source>
        <dbReference type="ARBA" id="ARBA00022845"/>
    </source>
</evidence>
<accession>A0A2G9GU33</accession>
<keyword evidence="1" id="KW-0677">Repeat</keyword>
<dbReference type="InterPro" id="IPR040059">
    <property type="entry name" value="PUM3"/>
</dbReference>
<keyword evidence="8" id="KW-1185">Reference proteome</keyword>
<evidence type="ECO:0000313" key="7">
    <source>
        <dbReference type="EMBL" id="PIN08799.1"/>
    </source>
</evidence>
<dbReference type="AlphaFoldDB" id="A0A2G9GU33"/>
<dbReference type="InterPro" id="IPR011989">
    <property type="entry name" value="ARM-like"/>
</dbReference>
<feature type="compositionally biased region" description="Basic and acidic residues" evidence="5">
    <location>
        <begin position="61"/>
        <end position="79"/>
    </location>
</feature>
<dbReference type="PANTHER" id="PTHR13389:SF0">
    <property type="entry name" value="PUMILIO HOMOLOG 3"/>
    <property type="match status" value="1"/>
</dbReference>
<dbReference type="GO" id="GO:0005730">
    <property type="term" value="C:nucleolus"/>
    <property type="evidence" value="ECO:0007669"/>
    <property type="project" value="TreeGrafter"/>
</dbReference>
<dbReference type="STRING" id="429701.A0A2G9GU33"/>
<feature type="domain" description="PUM-HD" evidence="6">
    <location>
        <begin position="106"/>
        <end position="457"/>
    </location>
</feature>
<dbReference type="PROSITE" id="PS50302">
    <property type="entry name" value="PUM"/>
    <property type="match status" value="2"/>
</dbReference>
<dbReference type="Pfam" id="PF00806">
    <property type="entry name" value="PUF"/>
    <property type="match status" value="2"/>
</dbReference>
<proteinExistence type="predicted"/>
<dbReference type="SUPFAM" id="SSF48371">
    <property type="entry name" value="ARM repeat"/>
    <property type="match status" value="1"/>
</dbReference>
<evidence type="ECO:0000313" key="8">
    <source>
        <dbReference type="Proteomes" id="UP000231279"/>
    </source>
</evidence>
<dbReference type="SMART" id="SM00025">
    <property type="entry name" value="Pumilio"/>
    <property type="match status" value="5"/>
</dbReference>
<feature type="compositionally biased region" description="Basic and acidic residues" evidence="5">
    <location>
        <begin position="1"/>
        <end position="13"/>
    </location>
</feature>
<dbReference type="FunFam" id="1.25.10.10:FF:000818">
    <property type="entry name" value="Pumilio homolog 24"/>
    <property type="match status" value="1"/>
</dbReference>
<reference evidence="8" key="1">
    <citation type="journal article" date="2018" name="Gigascience">
        <title>Genome assembly of the Pink Ipe (Handroanthus impetiginosus, Bignoniaceae), a highly valued, ecologically keystone Neotropical timber forest tree.</title>
        <authorList>
            <person name="Silva-Junior O.B."/>
            <person name="Grattapaglia D."/>
            <person name="Novaes E."/>
            <person name="Collevatti R.G."/>
        </authorList>
    </citation>
    <scope>NUCLEOTIDE SEQUENCE [LARGE SCALE GENOMIC DNA]</scope>
    <source>
        <strain evidence="8">cv. UFG-1</strain>
    </source>
</reference>
<dbReference type="InterPro" id="IPR016024">
    <property type="entry name" value="ARM-type_fold"/>
</dbReference>
<gene>
    <name evidence="7" type="ORF">CDL12_18618</name>
</gene>
<keyword evidence="2" id="KW-0810">Translation regulation</keyword>
<evidence type="ECO:0000256" key="3">
    <source>
        <dbReference type="ARBA" id="ARBA00022884"/>
    </source>
</evidence>
<dbReference type="GO" id="GO:0006417">
    <property type="term" value="P:regulation of translation"/>
    <property type="evidence" value="ECO:0007669"/>
    <property type="project" value="UniProtKB-KW"/>
</dbReference>
<organism evidence="7 8">
    <name type="scientific">Handroanthus impetiginosus</name>
    <dbReference type="NCBI Taxonomy" id="429701"/>
    <lineage>
        <taxon>Eukaryota</taxon>
        <taxon>Viridiplantae</taxon>
        <taxon>Streptophyta</taxon>
        <taxon>Embryophyta</taxon>
        <taxon>Tracheophyta</taxon>
        <taxon>Spermatophyta</taxon>
        <taxon>Magnoliopsida</taxon>
        <taxon>eudicotyledons</taxon>
        <taxon>Gunneridae</taxon>
        <taxon>Pentapetalae</taxon>
        <taxon>asterids</taxon>
        <taxon>lamiids</taxon>
        <taxon>Lamiales</taxon>
        <taxon>Bignoniaceae</taxon>
        <taxon>Crescentiina</taxon>
        <taxon>Tabebuia alliance</taxon>
        <taxon>Handroanthus</taxon>
    </lineage>
</organism>
<feature type="repeat" description="Pumilio" evidence="4">
    <location>
        <begin position="170"/>
        <end position="205"/>
    </location>
</feature>
<sequence length="644" mass="72103">MAAKPQEKSGESNKRKRIPNQKPEGTIENTKKPKLISKPKKLAPSSSNVHSKVAKKPFKVPKKDYQKPSTRKDEGEDSKKLHRLRAKELAEARKKKRKKHYTLEQELALLWEKMRRRNIAKEDRSRLISEALMKMKGKISEIASSHVLSRVLQTCVKHCTQDERNAVFMELRPHFIALASNTYAVHLVTKMLDHAPKEQLAEFISSLHGHVATLLRHMVGSLVVEHAYNLGNATQKQSLLMELYSPELQLFKDLVTMKENRLEDVMAKLQLQKSSVLRHMTSVLQPILEKGIIDHSIVHRALMEYMSIADQSSATDVIQQLSGPSLVRMIHTKDGSRLGILCIRHGSAKERKKIIKGMKDHVDKIAHDKFGSMVHVCILSVVDDTKLVSKVIIRELEGKLTELLLDQNGRRPFLQLLHPNCSRYLSPDDLTSLSLSIPSLRNKGESEGEAAEVDSTGEGDPSDTSIQLHEGGKKDSFKRRQELLINSGLAEKLVDACCENAESLLRSKYGKEVIYEVATGGADGILHPSLDEKLSELHEAIVSIAAQPKSDVPEEEHILEHFHSSRAIRKLVLDCPAFASTLWEKALKGKCEVWAKGHSSKIINAFLETSNSDVKELAKEELQSLIERGDLALPVVEGASAGKE</sequence>
<dbReference type="InterPro" id="IPR012959">
    <property type="entry name" value="CPL_dom"/>
</dbReference>
<dbReference type="Pfam" id="PF08144">
    <property type="entry name" value="CPL"/>
    <property type="match status" value="1"/>
</dbReference>
<evidence type="ECO:0000256" key="4">
    <source>
        <dbReference type="PROSITE-ProRule" id="PRU00317"/>
    </source>
</evidence>
<feature type="compositionally biased region" description="Basic residues" evidence="5">
    <location>
        <begin position="32"/>
        <end position="41"/>
    </location>
</feature>
<dbReference type="PANTHER" id="PTHR13389">
    <property type="entry name" value="PUMILIO HOMOLOG 3"/>
    <property type="match status" value="1"/>
</dbReference>
<dbReference type="InterPro" id="IPR001313">
    <property type="entry name" value="Pumilio_RNA-bd_rpt"/>
</dbReference>
<dbReference type="Proteomes" id="UP000231279">
    <property type="component" value="Unassembled WGS sequence"/>
</dbReference>
<feature type="compositionally biased region" description="Acidic residues" evidence="5">
    <location>
        <begin position="447"/>
        <end position="461"/>
    </location>
</feature>
<feature type="region of interest" description="Disordered" evidence="5">
    <location>
        <begin position="441"/>
        <end position="474"/>
    </location>
</feature>
<feature type="repeat" description="Pumilio" evidence="4">
    <location>
        <begin position="206"/>
        <end position="242"/>
    </location>
</feature>
<name>A0A2G9GU33_9LAMI</name>
<dbReference type="InterPro" id="IPR033133">
    <property type="entry name" value="PUM-HD"/>
</dbReference>
<evidence type="ECO:0000256" key="5">
    <source>
        <dbReference type="SAM" id="MobiDB-lite"/>
    </source>
</evidence>
<feature type="region of interest" description="Disordered" evidence="5">
    <location>
        <begin position="1"/>
        <end position="83"/>
    </location>
</feature>
<dbReference type="GO" id="GO:0003729">
    <property type="term" value="F:mRNA binding"/>
    <property type="evidence" value="ECO:0007669"/>
    <property type="project" value="TreeGrafter"/>
</dbReference>
<dbReference type="Gene3D" id="1.25.10.10">
    <property type="entry name" value="Leucine-rich Repeat Variant"/>
    <property type="match status" value="1"/>
</dbReference>
<dbReference type="EMBL" id="NKXS01003696">
    <property type="protein sequence ID" value="PIN08799.1"/>
    <property type="molecule type" value="Genomic_DNA"/>
</dbReference>
<dbReference type="PROSITE" id="PS50303">
    <property type="entry name" value="PUM_HD"/>
    <property type="match status" value="1"/>
</dbReference>
<keyword evidence="3" id="KW-0694">RNA-binding</keyword>
<comment type="caution">
    <text evidence="7">The sequence shown here is derived from an EMBL/GenBank/DDBJ whole genome shotgun (WGS) entry which is preliminary data.</text>
</comment>
<protein>
    <submittedName>
        <fullName evidence="7">Puf family RNA-binding protein</fullName>
    </submittedName>
</protein>
<dbReference type="OrthoDB" id="497380at2759"/>
<evidence type="ECO:0000256" key="1">
    <source>
        <dbReference type="ARBA" id="ARBA00022737"/>
    </source>
</evidence>
<evidence type="ECO:0000259" key="6">
    <source>
        <dbReference type="PROSITE" id="PS50303"/>
    </source>
</evidence>